<dbReference type="PANTHER" id="PTHR31973:SF187">
    <property type="entry name" value="MUTATOR TRANSPOSASE MUDRA PROTEIN"/>
    <property type="match status" value="1"/>
</dbReference>
<organism evidence="3 4">
    <name type="scientific">Raphanus sativus</name>
    <name type="common">Radish</name>
    <name type="synonym">Raphanus raphanistrum var. sativus</name>
    <dbReference type="NCBI Taxonomy" id="3726"/>
    <lineage>
        <taxon>Eukaryota</taxon>
        <taxon>Viridiplantae</taxon>
        <taxon>Streptophyta</taxon>
        <taxon>Embryophyta</taxon>
        <taxon>Tracheophyta</taxon>
        <taxon>Spermatophyta</taxon>
        <taxon>Magnoliopsida</taxon>
        <taxon>eudicotyledons</taxon>
        <taxon>Gunneridae</taxon>
        <taxon>Pentapetalae</taxon>
        <taxon>rosids</taxon>
        <taxon>malvids</taxon>
        <taxon>Brassicales</taxon>
        <taxon>Brassicaceae</taxon>
        <taxon>Brassiceae</taxon>
        <taxon>Raphanus</taxon>
    </lineage>
</organism>
<dbReference type="PANTHER" id="PTHR31973">
    <property type="entry name" value="POLYPROTEIN, PUTATIVE-RELATED"/>
    <property type="match status" value="1"/>
</dbReference>
<sequence length="415" mass="47377">MRKVIIVDGTHLKHVYGGLILVATAQDHDHHHYPIAFGVVVGEKDESWTWFMNNLRSVISDVEGLVFLSDRNGSLVKSIRHVFNNKNVCASKFRECAHAYRVAEFDVLYVAFSRKYPSAAEYLEKSVEVGKWAICYFEGDRYNVDTTNAAESINSVLREARKYFMLPMIDVIIKKMAEWFNKHRKKAAQIPATEKLVPTVKKELSKRCLEARCLDVVEINSFHLEYNVNGSDGKTKSPRAAAAAKFLGIVNDLHLQDFCSKYYTVELWALAYYRMIYHVPHQSEWVIPDEFRALKVLPPLYDKKGPTQKQRFPLARESRGEEEGEEGEGEGEGAEEGEADVCMSILSVQGFVDVVVWDFGSVDGVFVDKGHVDVVTSKNEVWMWLLGVCEVWMWKLLLWVAWTGELGLKSAEMQY</sequence>
<dbReference type="AlphaFoldDB" id="A0A6J0MX02"/>
<gene>
    <name evidence="4" type="primary">LOC108847439</name>
</gene>
<dbReference type="InterPro" id="IPR018289">
    <property type="entry name" value="MULE_transposase_dom"/>
</dbReference>
<dbReference type="Proteomes" id="UP000504610">
    <property type="component" value="Chromosome 1"/>
</dbReference>
<dbReference type="RefSeq" id="XP_018476186.1">
    <property type="nucleotide sequence ID" value="XM_018620684.1"/>
</dbReference>
<proteinExistence type="predicted"/>
<evidence type="ECO:0000313" key="3">
    <source>
        <dbReference type="Proteomes" id="UP000504610"/>
    </source>
</evidence>
<accession>A0A6J0MX02</accession>
<feature type="region of interest" description="Disordered" evidence="1">
    <location>
        <begin position="305"/>
        <end position="336"/>
    </location>
</feature>
<dbReference type="KEGG" id="rsz:108847439"/>
<evidence type="ECO:0000259" key="2">
    <source>
        <dbReference type="Pfam" id="PF10551"/>
    </source>
</evidence>
<keyword evidence="3" id="KW-1185">Reference proteome</keyword>
<dbReference type="GeneID" id="108847439"/>
<reference evidence="4" key="2">
    <citation type="submission" date="2025-08" db="UniProtKB">
        <authorList>
            <consortium name="RefSeq"/>
        </authorList>
    </citation>
    <scope>IDENTIFICATION</scope>
    <source>
        <tissue evidence="4">Leaf</tissue>
    </source>
</reference>
<feature type="compositionally biased region" description="Acidic residues" evidence="1">
    <location>
        <begin position="322"/>
        <end position="336"/>
    </location>
</feature>
<protein>
    <submittedName>
        <fullName evidence="4">Uncharacterized protein LOC108847439</fullName>
    </submittedName>
</protein>
<evidence type="ECO:0000313" key="4">
    <source>
        <dbReference type="RefSeq" id="XP_018476186.1"/>
    </source>
</evidence>
<dbReference type="Pfam" id="PF10551">
    <property type="entry name" value="MULE"/>
    <property type="match status" value="1"/>
</dbReference>
<feature type="domain" description="MULE transposase" evidence="2">
    <location>
        <begin position="4"/>
        <end position="89"/>
    </location>
</feature>
<name>A0A6J0MX02_RAPSA</name>
<evidence type="ECO:0000256" key="1">
    <source>
        <dbReference type="SAM" id="MobiDB-lite"/>
    </source>
</evidence>
<reference evidence="3" key="1">
    <citation type="journal article" date="2019" name="Database">
        <title>The radish genome database (RadishGD): an integrated information resource for radish genomics.</title>
        <authorList>
            <person name="Yu H.J."/>
            <person name="Baek S."/>
            <person name="Lee Y.J."/>
            <person name="Cho A."/>
            <person name="Mun J.H."/>
        </authorList>
    </citation>
    <scope>NUCLEOTIDE SEQUENCE [LARGE SCALE GENOMIC DNA]</scope>
    <source>
        <strain evidence="3">cv. WK10039</strain>
    </source>
</reference>